<proteinExistence type="predicted"/>
<reference evidence="1" key="1">
    <citation type="submission" date="2021-06" db="EMBL/GenBank/DDBJ databases">
        <authorList>
            <person name="Kallberg Y."/>
            <person name="Tangrot J."/>
            <person name="Rosling A."/>
        </authorList>
    </citation>
    <scope>NUCLEOTIDE SEQUENCE</scope>
    <source>
        <strain evidence="1">IL203A</strain>
    </source>
</reference>
<protein>
    <submittedName>
        <fullName evidence="1">11754_t:CDS:1</fullName>
    </submittedName>
</protein>
<gene>
    <name evidence="1" type="ORF">DHETER_LOCUS12419</name>
</gene>
<evidence type="ECO:0000313" key="2">
    <source>
        <dbReference type="Proteomes" id="UP000789702"/>
    </source>
</evidence>
<dbReference type="EMBL" id="CAJVPU010030408">
    <property type="protein sequence ID" value="CAG8713865.1"/>
    <property type="molecule type" value="Genomic_DNA"/>
</dbReference>
<organism evidence="1 2">
    <name type="scientific">Dentiscutata heterogama</name>
    <dbReference type="NCBI Taxonomy" id="1316150"/>
    <lineage>
        <taxon>Eukaryota</taxon>
        <taxon>Fungi</taxon>
        <taxon>Fungi incertae sedis</taxon>
        <taxon>Mucoromycota</taxon>
        <taxon>Glomeromycotina</taxon>
        <taxon>Glomeromycetes</taxon>
        <taxon>Diversisporales</taxon>
        <taxon>Gigasporaceae</taxon>
        <taxon>Dentiscutata</taxon>
    </lineage>
</organism>
<dbReference type="Proteomes" id="UP000789702">
    <property type="component" value="Unassembled WGS sequence"/>
</dbReference>
<feature type="non-terminal residue" evidence="1">
    <location>
        <position position="74"/>
    </location>
</feature>
<keyword evidence="2" id="KW-1185">Reference proteome</keyword>
<comment type="caution">
    <text evidence="1">The sequence shown here is derived from an EMBL/GenBank/DDBJ whole genome shotgun (WGS) entry which is preliminary data.</text>
</comment>
<name>A0ACA9PKH2_9GLOM</name>
<sequence>KKLPSKKVQVTKWDEENKKNDYNSKLNSEIVSTTNIIKKLVGVVKENQKLRKLIFYTDSLLERDEKEDHRARYR</sequence>
<evidence type="ECO:0000313" key="1">
    <source>
        <dbReference type="EMBL" id="CAG8713865.1"/>
    </source>
</evidence>
<accession>A0ACA9PKH2</accession>
<feature type="non-terminal residue" evidence="1">
    <location>
        <position position="1"/>
    </location>
</feature>